<dbReference type="Proteomes" id="UP000468687">
    <property type="component" value="Unassembled WGS sequence"/>
</dbReference>
<feature type="transmembrane region" description="Helical" evidence="6">
    <location>
        <begin position="176"/>
        <end position="195"/>
    </location>
</feature>
<dbReference type="AlphaFoldDB" id="A0A6P0HG12"/>
<reference evidence="8 9" key="1">
    <citation type="journal article" date="2014" name="Int. J. Syst. Evol. Microbiol.">
        <title>Nocardioides zeae sp. nov., isolated from the stem of Zea mays.</title>
        <authorList>
            <person name="Glaeser S.P."/>
            <person name="McInroy J.A."/>
            <person name="Busse H.J."/>
            <person name="Kampfer P."/>
        </authorList>
    </citation>
    <scope>NUCLEOTIDE SEQUENCE [LARGE SCALE GENOMIC DNA]</scope>
    <source>
        <strain evidence="8 9">JCM 30728</strain>
    </source>
</reference>
<comment type="subcellular location">
    <subcellularLocation>
        <location evidence="1">Cell membrane</location>
        <topology evidence="1">Multi-pass membrane protein</topology>
    </subcellularLocation>
</comment>
<evidence type="ECO:0000313" key="8">
    <source>
        <dbReference type="EMBL" id="NEN77642.1"/>
    </source>
</evidence>
<feature type="domain" description="Major facilitator superfamily (MFS) profile" evidence="7">
    <location>
        <begin position="23"/>
        <end position="474"/>
    </location>
</feature>
<feature type="transmembrane region" description="Helical" evidence="6">
    <location>
        <begin position="347"/>
        <end position="366"/>
    </location>
</feature>
<evidence type="ECO:0000256" key="5">
    <source>
        <dbReference type="ARBA" id="ARBA00023136"/>
    </source>
</evidence>
<gene>
    <name evidence="8" type="ORF">G3T38_05050</name>
</gene>
<protein>
    <submittedName>
        <fullName evidence="8">MFS transporter</fullName>
    </submittedName>
</protein>
<dbReference type="PANTHER" id="PTHR42718">
    <property type="entry name" value="MAJOR FACILITATOR SUPERFAMILY MULTIDRUG TRANSPORTER MFSC"/>
    <property type="match status" value="1"/>
</dbReference>
<dbReference type="InterPro" id="IPR020846">
    <property type="entry name" value="MFS_dom"/>
</dbReference>
<dbReference type="PROSITE" id="PS50850">
    <property type="entry name" value="MFS"/>
    <property type="match status" value="1"/>
</dbReference>
<dbReference type="EMBL" id="JAAGXA010000003">
    <property type="protein sequence ID" value="NEN77642.1"/>
    <property type="molecule type" value="Genomic_DNA"/>
</dbReference>
<feature type="transmembrane region" description="Helical" evidence="6">
    <location>
        <begin position="21"/>
        <end position="44"/>
    </location>
</feature>
<feature type="transmembrane region" description="Helical" evidence="6">
    <location>
        <begin position="276"/>
        <end position="294"/>
    </location>
</feature>
<evidence type="ECO:0000256" key="3">
    <source>
        <dbReference type="ARBA" id="ARBA00022692"/>
    </source>
</evidence>
<dbReference type="Pfam" id="PF07690">
    <property type="entry name" value="MFS_1"/>
    <property type="match status" value="1"/>
</dbReference>
<sequence>MSVPRGVNVSDPHRATERGPLTAVVVLCFGGLAAALTQTLVIPIQSELPGLLDTSAANAAWVVTITLLAGAVAMPVSGRIADLVGKQRVLVASAAVLVVGSLVCALSDSLVPVLAGRALQGVAMGFIPVGISLMREITPPHLTATATAAMSATLGVGGAIGLPLSAWIVQTGDWHTLFWVASAISVVVLVLTWVLVPHVHDARGGRLDVPGAVGLAIGLVALLVGISKATTWGWTDARTLGSIAAGLLVLVAWGAFELRRDDPLVDLRTSARLPVLMTNVAAVAIGFGMMAQSIVVPQLLQLPAFTGYGLGQSILAAGLWMAPAGLMMMVFAPLSGRLLGSVGAKKTLMAGAVVLGLGYVAALFLMDAPWQLLIASCISSAGVGIGYAAMPTLILDAAPPREAAAAVGLNSLMRSFGTTLAAAVMGTILTSSTTSSGPGIELPTLSAFQWCFAAGAVAAALGVALAAFIPARADTATIEPAPPVPAPEHAG</sequence>
<comment type="caution">
    <text evidence="8">The sequence shown here is derived from an EMBL/GenBank/DDBJ whole genome shotgun (WGS) entry which is preliminary data.</text>
</comment>
<keyword evidence="3 6" id="KW-0812">Transmembrane</keyword>
<keyword evidence="2" id="KW-0813">Transport</keyword>
<evidence type="ECO:0000313" key="9">
    <source>
        <dbReference type="Proteomes" id="UP000468687"/>
    </source>
</evidence>
<evidence type="ECO:0000259" key="7">
    <source>
        <dbReference type="PROSITE" id="PS50850"/>
    </source>
</evidence>
<keyword evidence="9" id="KW-1185">Reference proteome</keyword>
<organism evidence="8 9">
    <name type="scientific">Nocardioides zeae</name>
    <dbReference type="NCBI Taxonomy" id="1457234"/>
    <lineage>
        <taxon>Bacteria</taxon>
        <taxon>Bacillati</taxon>
        <taxon>Actinomycetota</taxon>
        <taxon>Actinomycetes</taxon>
        <taxon>Propionibacteriales</taxon>
        <taxon>Nocardioidaceae</taxon>
        <taxon>Nocardioides</taxon>
    </lineage>
</organism>
<feature type="transmembrane region" description="Helical" evidence="6">
    <location>
        <begin position="146"/>
        <end position="170"/>
    </location>
</feature>
<evidence type="ECO:0000256" key="4">
    <source>
        <dbReference type="ARBA" id="ARBA00022989"/>
    </source>
</evidence>
<feature type="transmembrane region" description="Helical" evidence="6">
    <location>
        <begin position="56"/>
        <end position="77"/>
    </location>
</feature>
<feature type="transmembrane region" description="Helical" evidence="6">
    <location>
        <begin position="314"/>
        <end position="335"/>
    </location>
</feature>
<dbReference type="GO" id="GO:0022857">
    <property type="term" value="F:transmembrane transporter activity"/>
    <property type="evidence" value="ECO:0007669"/>
    <property type="project" value="InterPro"/>
</dbReference>
<proteinExistence type="predicted"/>
<keyword evidence="4 6" id="KW-1133">Transmembrane helix</keyword>
<dbReference type="SUPFAM" id="SSF103473">
    <property type="entry name" value="MFS general substrate transporter"/>
    <property type="match status" value="1"/>
</dbReference>
<feature type="transmembrane region" description="Helical" evidence="6">
    <location>
        <begin position="447"/>
        <end position="469"/>
    </location>
</feature>
<dbReference type="Gene3D" id="1.20.1250.20">
    <property type="entry name" value="MFS general substrate transporter like domains"/>
    <property type="match status" value="2"/>
</dbReference>
<evidence type="ECO:0000256" key="2">
    <source>
        <dbReference type="ARBA" id="ARBA00022448"/>
    </source>
</evidence>
<feature type="transmembrane region" description="Helical" evidence="6">
    <location>
        <begin position="89"/>
        <end position="108"/>
    </location>
</feature>
<keyword evidence="5 6" id="KW-0472">Membrane</keyword>
<dbReference type="InterPro" id="IPR036259">
    <property type="entry name" value="MFS_trans_sf"/>
</dbReference>
<feature type="transmembrane region" description="Helical" evidence="6">
    <location>
        <begin position="239"/>
        <end position="256"/>
    </location>
</feature>
<dbReference type="InterPro" id="IPR011701">
    <property type="entry name" value="MFS"/>
</dbReference>
<feature type="transmembrane region" description="Helical" evidence="6">
    <location>
        <begin position="207"/>
        <end position="227"/>
    </location>
</feature>
<feature type="transmembrane region" description="Helical" evidence="6">
    <location>
        <begin position="372"/>
        <end position="395"/>
    </location>
</feature>
<dbReference type="PANTHER" id="PTHR42718:SF9">
    <property type="entry name" value="MAJOR FACILITATOR SUPERFAMILY MULTIDRUG TRANSPORTER MFSC"/>
    <property type="match status" value="1"/>
</dbReference>
<accession>A0A6P0HG12</accession>
<name>A0A6P0HG12_9ACTN</name>
<evidence type="ECO:0000256" key="1">
    <source>
        <dbReference type="ARBA" id="ARBA00004651"/>
    </source>
</evidence>
<evidence type="ECO:0000256" key="6">
    <source>
        <dbReference type="SAM" id="Phobius"/>
    </source>
</evidence>
<dbReference type="GO" id="GO:0005886">
    <property type="term" value="C:plasma membrane"/>
    <property type="evidence" value="ECO:0007669"/>
    <property type="project" value="UniProtKB-SubCell"/>
</dbReference>